<feature type="transmembrane region" description="Helical" evidence="7">
    <location>
        <begin position="52"/>
        <end position="77"/>
    </location>
</feature>
<dbReference type="AlphaFoldDB" id="A0A8H5TLQ9"/>
<protein>
    <submittedName>
        <fullName evidence="9">Integral membrane protein</fullName>
    </submittedName>
</protein>
<dbReference type="OrthoDB" id="5022096at2759"/>
<evidence type="ECO:0000256" key="1">
    <source>
        <dbReference type="ARBA" id="ARBA00004141"/>
    </source>
</evidence>
<feature type="compositionally biased region" description="Basic and acidic residues" evidence="6">
    <location>
        <begin position="364"/>
        <end position="377"/>
    </location>
</feature>
<evidence type="ECO:0000256" key="7">
    <source>
        <dbReference type="SAM" id="Phobius"/>
    </source>
</evidence>
<comment type="subcellular location">
    <subcellularLocation>
        <location evidence="1">Membrane</location>
        <topology evidence="1">Multi-pass membrane protein</topology>
    </subcellularLocation>
</comment>
<dbReference type="InterPro" id="IPR052337">
    <property type="entry name" value="SAT4-like"/>
</dbReference>
<reference evidence="9 10" key="1">
    <citation type="submission" date="2020-05" db="EMBL/GenBank/DDBJ databases">
        <title>Identification and distribution of gene clusters putatively required for synthesis of sphingolipid metabolism inhibitors in phylogenetically diverse species of the filamentous fungus Fusarium.</title>
        <authorList>
            <person name="Kim H.-S."/>
            <person name="Busman M."/>
            <person name="Brown D.W."/>
            <person name="Divon H."/>
            <person name="Uhlig S."/>
            <person name="Proctor R.H."/>
        </authorList>
    </citation>
    <scope>NUCLEOTIDE SEQUENCE [LARGE SCALE GENOMIC DNA]</scope>
    <source>
        <strain evidence="9 10">NRRL 20693</strain>
    </source>
</reference>
<comment type="similarity">
    <text evidence="5">Belongs to the SAT4 family.</text>
</comment>
<feature type="region of interest" description="Disordered" evidence="6">
    <location>
        <begin position="315"/>
        <end position="405"/>
    </location>
</feature>
<proteinExistence type="inferred from homology"/>
<evidence type="ECO:0000313" key="10">
    <source>
        <dbReference type="Proteomes" id="UP000567885"/>
    </source>
</evidence>
<gene>
    <name evidence="9" type="ORF">FHETE_3335</name>
</gene>
<feature type="domain" description="Rhodopsin" evidence="8">
    <location>
        <begin position="36"/>
        <end position="277"/>
    </location>
</feature>
<dbReference type="PANTHER" id="PTHR33048:SF167">
    <property type="entry name" value="INTEGRAL MEMBRANE PROTEIN"/>
    <property type="match status" value="1"/>
</dbReference>
<feature type="transmembrane region" description="Helical" evidence="7">
    <location>
        <begin position="251"/>
        <end position="271"/>
    </location>
</feature>
<feature type="transmembrane region" description="Helical" evidence="7">
    <location>
        <begin position="214"/>
        <end position="231"/>
    </location>
</feature>
<feature type="region of interest" description="Disordered" evidence="6">
    <location>
        <begin position="284"/>
        <end position="303"/>
    </location>
</feature>
<evidence type="ECO:0000256" key="2">
    <source>
        <dbReference type="ARBA" id="ARBA00022692"/>
    </source>
</evidence>
<feature type="compositionally biased region" description="Low complexity" evidence="6">
    <location>
        <begin position="387"/>
        <end position="405"/>
    </location>
</feature>
<dbReference type="PANTHER" id="PTHR33048">
    <property type="entry name" value="PTH11-LIKE INTEGRAL MEMBRANE PROTEIN (AFU_ORTHOLOGUE AFUA_5G11245)"/>
    <property type="match status" value="1"/>
</dbReference>
<evidence type="ECO:0000256" key="6">
    <source>
        <dbReference type="SAM" id="MobiDB-lite"/>
    </source>
</evidence>
<dbReference type="EMBL" id="JAAGWQ010000053">
    <property type="protein sequence ID" value="KAF5673421.1"/>
    <property type="molecule type" value="Genomic_DNA"/>
</dbReference>
<feature type="transmembrane region" description="Helical" evidence="7">
    <location>
        <begin position="20"/>
        <end position="40"/>
    </location>
</feature>
<dbReference type="InterPro" id="IPR049326">
    <property type="entry name" value="Rhodopsin_dom_fungi"/>
</dbReference>
<keyword evidence="3 7" id="KW-1133">Transmembrane helix</keyword>
<organism evidence="9 10">
    <name type="scientific">Fusarium heterosporum</name>
    <dbReference type="NCBI Taxonomy" id="42747"/>
    <lineage>
        <taxon>Eukaryota</taxon>
        <taxon>Fungi</taxon>
        <taxon>Dikarya</taxon>
        <taxon>Ascomycota</taxon>
        <taxon>Pezizomycotina</taxon>
        <taxon>Sordariomycetes</taxon>
        <taxon>Hypocreomycetidae</taxon>
        <taxon>Hypocreales</taxon>
        <taxon>Nectriaceae</taxon>
        <taxon>Fusarium</taxon>
        <taxon>Fusarium heterosporum species complex</taxon>
    </lineage>
</organism>
<keyword evidence="10" id="KW-1185">Reference proteome</keyword>
<sequence length="405" mass="44383">MDPNIPLPSNPNEDGATDILAATLFIVSLATVVVFARIYVRMFIIRSVGWDDALMILTLAMDWAGQGVVIASVKYGAGKHVGDVDPAVFMVGMKLNFISQPIFLLAICVVKLAVGCALLRISSTKFYRRLILSIMCFMTFYTIGCFFTVMLQCTDIRILWDPTVKATCWSQKTLQSLSYTNSAFNILTDLLFAIIIPAPMLWKLNVHFRTRLTLLAILSLGVFACAAAFVKTGYVTNYGKVGDWLWDSRNITIWTIVELNVGIIAGSLPCLKPLFRRYLGSTYGKNSKKAPGSGPSNYGHGSAYARGTIRSGKSWHALGSGRRGDDETSSQLGINNGVQEEYELRGKVSSPMGFTNRATVMSDIEGRSSDDGEDSPRHRGQYPAGITKTTTTTVNITKTDYTPSP</sequence>
<accession>A0A8H5TLQ9</accession>
<name>A0A8H5TLQ9_FUSHE</name>
<feature type="transmembrane region" description="Helical" evidence="7">
    <location>
        <begin position="183"/>
        <end position="202"/>
    </location>
</feature>
<feature type="transmembrane region" description="Helical" evidence="7">
    <location>
        <begin position="97"/>
        <end position="118"/>
    </location>
</feature>
<evidence type="ECO:0000256" key="3">
    <source>
        <dbReference type="ARBA" id="ARBA00022989"/>
    </source>
</evidence>
<evidence type="ECO:0000259" key="8">
    <source>
        <dbReference type="Pfam" id="PF20684"/>
    </source>
</evidence>
<evidence type="ECO:0000256" key="4">
    <source>
        <dbReference type="ARBA" id="ARBA00023136"/>
    </source>
</evidence>
<keyword evidence="4 7" id="KW-0472">Membrane</keyword>
<dbReference type="GO" id="GO:0016020">
    <property type="term" value="C:membrane"/>
    <property type="evidence" value="ECO:0007669"/>
    <property type="project" value="UniProtKB-SubCell"/>
</dbReference>
<evidence type="ECO:0000256" key="5">
    <source>
        <dbReference type="ARBA" id="ARBA00038359"/>
    </source>
</evidence>
<comment type="caution">
    <text evidence="9">The sequence shown here is derived from an EMBL/GenBank/DDBJ whole genome shotgun (WGS) entry which is preliminary data.</text>
</comment>
<feature type="compositionally biased region" description="Polar residues" evidence="6">
    <location>
        <begin position="329"/>
        <end position="338"/>
    </location>
</feature>
<feature type="transmembrane region" description="Helical" evidence="7">
    <location>
        <begin position="130"/>
        <end position="151"/>
    </location>
</feature>
<keyword evidence="2 7" id="KW-0812">Transmembrane</keyword>
<dbReference type="Pfam" id="PF20684">
    <property type="entry name" value="Fung_rhodopsin"/>
    <property type="match status" value="1"/>
</dbReference>
<evidence type="ECO:0000313" key="9">
    <source>
        <dbReference type="EMBL" id="KAF5673421.1"/>
    </source>
</evidence>
<dbReference type="Proteomes" id="UP000567885">
    <property type="component" value="Unassembled WGS sequence"/>
</dbReference>